<dbReference type="EMBL" id="JAHWYN010000003">
    <property type="protein sequence ID" value="MBW4359734.1"/>
    <property type="molecule type" value="Genomic_DNA"/>
</dbReference>
<name>A0ABS6XV33_9FLAO</name>
<feature type="transmembrane region" description="Helical" evidence="1">
    <location>
        <begin position="6"/>
        <end position="29"/>
    </location>
</feature>
<dbReference type="RefSeq" id="WP_219316260.1">
    <property type="nucleotide sequence ID" value="NZ_JAHWYN010000003.1"/>
</dbReference>
<dbReference type="PANTHER" id="PTHR30164:SF2">
    <property type="entry name" value="PROTEIN MTFA"/>
    <property type="match status" value="1"/>
</dbReference>
<keyword evidence="1" id="KW-0812">Transmembrane</keyword>
<reference evidence="2 3" key="1">
    <citation type="submission" date="2021-07" db="EMBL/GenBank/DDBJ databases">
        <title>Flavobacterium sp. nov. isolated from sediment on the Taihu Lake.</title>
        <authorList>
            <person name="Qu J.-H."/>
        </authorList>
    </citation>
    <scope>NUCLEOTIDE SEQUENCE [LARGE SCALE GENOMIC DNA]</scope>
    <source>
        <strain evidence="2 3">NAS39</strain>
    </source>
</reference>
<protein>
    <submittedName>
        <fullName evidence="2">Zinc-dependent peptidase</fullName>
    </submittedName>
</protein>
<keyword evidence="3" id="KW-1185">Reference proteome</keyword>
<evidence type="ECO:0000313" key="3">
    <source>
        <dbReference type="Proteomes" id="UP000812031"/>
    </source>
</evidence>
<keyword evidence="1" id="KW-1133">Transmembrane helix</keyword>
<keyword evidence="1" id="KW-0472">Membrane</keyword>
<evidence type="ECO:0000256" key="1">
    <source>
        <dbReference type="SAM" id="Phobius"/>
    </source>
</evidence>
<gene>
    <name evidence="2" type="ORF">KZH69_04475</name>
</gene>
<dbReference type="CDD" id="cd20170">
    <property type="entry name" value="Peptidase_M90-like"/>
    <property type="match status" value="1"/>
</dbReference>
<dbReference type="Pfam" id="PF06167">
    <property type="entry name" value="Peptidase_M90"/>
    <property type="match status" value="1"/>
</dbReference>
<evidence type="ECO:0000313" key="2">
    <source>
        <dbReference type="EMBL" id="MBW4359734.1"/>
    </source>
</evidence>
<comment type="caution">
    <text evidence="2">The sequence shown here is derived from an EMBL/GenBank/DDBJ whole genome shotgun (WGS) entry which is preliminary data.</text>
</comment>
<dbReference type="InterPro" id="IPR010384">
    <property type="entry name" value="MtfA_fam"/>
</dbReference>
<sequence length="271" mass="32060">MDNIILVVFTFGLTFSVVILLFGALFRLLEYCFGLVFDKPFFVHFCLFPKKISHEALLFLNSSFPFYTRLSDKKKIYFEHRIASVLDEYEFVSREGFVITEEIKVQVAATLTMLSFGMREYLCDVFDKIIIYPSVYFSRITMRYHKGEFNPNTRAVVFSWEDFQKGFDVSTDNLNLGIHEFAHVLHYQGLQRNDSSAVLFSRMYNEINEEVSVPSVREQLIQSNYFRIYGFTNQFEFLAVILEHYFETPLEFETRFPNLYKKVSLMLNIKQ</sequence>
<dbReference type="PANTHER" id="PTHR30164">
    <property type="entry name" value="MTFA PEPTIDASE"/>
    <property type="match status" value="1"/>
</dbReference>
<proteinExistence type="predicted"/>
<dbReference type="Proteomes" id="UP000812031">
    <property type="component" value="Unassembled WGS sequence"/>
</dbReference>
<organism evidence="2 3">
    <name type="scientific">Flavobacterium taihuense</name>
    <dbReference type="NCBI Taxonomy" id="2857508"/>
    <lineage>
        <taxon>Bacteria</taxon>
        <taxon>Pseudomonadati</taxon>
        <taxon>Bacteroidota</taxon>
        <taxon>Flavobacteriia</taxon>
        <taxon>Flavobacteriales</taxon>
        <taxon>Flavobacteriaceae</taxon>
        <taxon>Flavobacterium</taxon>
    </lineage>
</organism>
<accession>A0ABS6XV33</accession>